<evidence type="ECO:0000313" key="2">
    <source>
        <dbReference type="EMBL" id="QKX58083.1"/>
    </source>
</evidence>
<proteinExistence type="predicted"/>
<keyword evidence="1" id="KW-0812">Transmembrane</keyword>
<evidence type="ECO:0000313" key="3">
    <source>
        <dbReference type="Proteomes" id="UP000509510"/>
    </source>
</evidence>
<dbReference type="KEGG" id="trg:TRUGW13939_05204"/>
<dbReference type="EMBL" id="CP055900">
    <property type="protein sequence ID" value="QKX58083.1"/>
    <property type="molecule type" value="Genomic_DNA"/>
</dbReference>
<name>A0A7H8QZB8_TALRU</name>
<reference evidence="3" key="1">
    <citation type="submission" date="2020-06" db="EMBL/GenBank/DDBJ databases">
        <title>A chromosome-scale genome assembly of Talaromyces rugulosus W13939.</title>
        <authorList>
            <person name="Wang B."/>
            <person name="Guo L."/>
            <person name="Ye K."/>
            <person name="Wang L."/>
        </authorList>
    </citation>
    <scope>NUCLEOTIDE SEQUENCE [LARGE SCALE GENOMIC DNA]</scope>
    <source>
        <strain evidence="3">W13939</strain>
    </source>
</reference>
<keyword evidence="1" id="KW-1133">Transmembrane helix</keyword>
<organism evidence="2 3">
    <name type="scientific">Talaromyces rugulosus</name>
    <name type="common">Penicillium rugulosum</name>
    <dbReference type="NCBI Taxonomy" id="121627"/>
    <lineage>
        <taxon>Eukaryota</taxon>
        <taxon>Fungi</taxon>
        <taxon>Dikarya</taxon>
        <taxon>Ascomycota</taxon>
        <taxon>Pezizomycotina</taxon>
        <taxon>Eurotiomycetes</taxon>
        <taxon>Eurotiomycetidae</taxon>
        <taxon>Eurotiales</taxon>
        <taxon>Trichocomaceae</taxon>
        <taxon>Talaromyces</taxon>
        <taxon>Talaromyces sect. Islandici</taxon>
    </lineage>
</organism>
<feature type="transmembrane region" description="Helical" evidence="1">
    <location>
        <begin position="297"/>
        <end position="318"/>
    </location>
</feature>
<feature type="transmembrane region" description="Helical" evidence="1">
    <location>
        <begin position="338"/>
        <end position="356"/>
    </location>
</feature>
<keyword evidence="3" id="KW-1185">Reference proteome</keyword>
<evidence type="ECO:0000256" key="1">
    <source>
        <dbReference type="SAM" id="Phobius"/>
    </source>
</evidence>
<dbReference type="Proteomes" id="UP000509510">
    <property type="component" value="Chromosome III"/>
</dbReference>
<feature type="transmembrane region" description="Helical" evidence="1">
    <location>
        <begin position="259"/>
        <end position="285"/>
    </location>
</feature>
<dbReference type="RefSeq" id="XP_035344261.1">
    <property type="nucleotide sequence ID" value="XM_035488368.1"/>
</dbReference>
<sequence>MPRNTSFASPGRLSPFARHVGVHLDHDTVQGPLSFFNPTRARFHLDDQAQLHPELIDDKLPHAHATQIALPAFLNWRSRDNRKGRHPLGVDASYPESTASFRAVGRGLLRMCTEYPYWDISYLIAVFFTIGSLLFVVSGLFYWLPLVAPSSQFSTEATAGDALSFVGATLFQVGAVLLVFEACNENQTGCFGWALHQVLSEEDRRVLAKVDVHSCKHHHQDMLQADSTKQRQKQQLQTDRKWTWCPSWFELRTHYFHEIGFVASVAMSVGATIFYVCGICTLPPIYNNMSKGALEGVYYLTYLVGGVFFVISSVLYVLETQPTWYTPSPHLLGWHIGVWNLIGSVGWTLAASFGYCSSSWCSYQSYLTLFWASVAFSIGSILLWYEALLKYPVEKTR</sequence>
<feature type="transmembrane region" description="Helical" evidence="1">
    <location>
        <begin position="120"/>
        <end position="144"/>
    </location>
</feature>
<protein>
    <submittedName>
        <fullName evidence="2">Uncharacterized protein</fullName>
    </submittedName>
</protein>
<feature type="transmembrane region" description="Helical" evidence="1">
    <location>
        <begin position="368"/>
        <end position="385"/>
    </location>
</feature>
<gene>
    <name evidence="2" type="ORF">TRUGW13939_05204</name>
</gene>
<keyword evidence="1" id="KW-0472">Membrane</keyword>
<accession>A0A7H8QZB8</accession>
<dbReference type="AlphaFoldDB" id="A0A7H8QZB8"/>
<dbReference type="OrthoDB" id="2603at2759"/>
<dbReference type="GeneID" id="55992702"/>